<evidence type="ECO:0000313" key="3">
    <source>
        <dbReference type="Proteomes" id="UP000277580"/>
    </source>
</evidence>
<reference evidence="2 3" key="1">
    <citation type="journal article" date="2018" name="Nat. Ecol. Evol.">
        <title>Pezizomycetes genomes reveal the molecular basis of ectomycorrhizal truffle lifestyle.</title>
        <authorList>
            <person name="Murat C."/>
            <person name="Payen T."/>
            <person name="Noel B."/>
            <person name="Kuo A."/>
            <person name="Morin E."/>
            <person name="Chen J."/>
            <person name="Kohler A."/>
            <person name="Krizsan K."/>
            <person name="Balestrini R."/>
            <person name="Da Silva C."/>
            <person name="Montanini B."/>
            <person name="Hainaut M."/>
            <person name="Levati E."/>
            <person name="Barry K.W."/>
            <person name="Belfiori B."/>
            <person name="Cichocki N."/>
            <person name="Clum A."/>
            <person name="Dockter R.B."/>
            <person name="Fauchery L."/>
            <person name="Guy J."/>
            <person name="Iotti M."/>
            <person name="Le Tacon F."/>
            <person name="Lindquist E.A."/>
            <person name="Lipzen A."/>
            <person name="Malagnac F."/>
            <person name="Mello A."/>
            <person name="Molinier V."/>
            <person name="Miyauchi S."/>
            <person name="Poulain J."/>
            <person name="Riccioni C."/>
            <person name="Rubini A."/>
            <person name="Sitrit Y."/>
            <person name="Splivallo R."/>
            <person name="Traeger S."/>
            <person name="Wang M."/>
            <person name="Zifcakova L."/>
            <person name="Wipf D."/>
            <person name="Zambonelli A."/>
            <person name="Paolocci F."/>
            <person name="Nowrousian M."/>
            <person name="Ottonello S."/>
            <person name="Baldrian P."/>
            <person name="Spatafora J.W."/>
            <person name="Henrissat B."/>
            <person name="Nagy L.G."/>
            <person name="Aury J.M."/>
            <person name="Wincker P."/>
            <person name="Grigoriev I.V."/>
            <person name="Bonfante P."/>
            <person name="Martin F.M."/>
        </authorList>
    </citation>
    <scope>NUCLEOTIDE SEQUENCE [LARGE SCALE GENOMIC DNA]</scope>
    <source>
        <strain evidence="2 3">CCBAS932</strain>
    </source>
</reference>
<accession>A0A3N4KLI5</accession>
<dbReference type="EMBL" id="ML119245">
    <property type="protein sequence ID" value="RPB06655.1"/>
    <property type="molecule type" value="Genomic_DNA"/>
</dbReference>
<name>A0A3N4KLI5_9PEZI</name>
<gene>
    <name evidence="2" type="ORF">P167DRAFT_550377</name>
</gene>
<proteinExistence type="predicted"/>
<dbReference type="Proteomes" id="UP000277580">
    <property type="component" value="Unassembled WGS sequence"/>
</dbReference>
<feature type="region of interest" description="Disordered" evidence="1">
    <location>
        <begin position="75"/>
        <end position="106"/>
    </location>
</feature>
<evidence type="ECO:0000313" key="2">
    <source>
        <dbReference type="EMBL" id="RPB06655.1"/>
    </source>
</evidence>
<dbReference type="AlphaFoldDB" id="A0A3N4KLI5"/>
<sequence>MDIPRQLETGETCKSLLFLPAGLGGVEGRSFLWLGKNNPNMECRSWIVTHILGFKYCEYHDPRLKSELLLENTPGRGVEEWDSPESAAKTTGSYPTQQPPTTTYAPAITTTTPGTYIFDDGDGLGAAYLIRKHGIGNCGATVPRQPQNPVRHSPTRTLRV</sequence>
<dbReference type="InParanoid" id="A0A3N4KLI5"/>
<feature type="compositionally biased region" description="Low complexity" evidence="1">
    <location>
        <begin position="90"/>
        <end position="106"/>
    </location>
</feature>
<organism evidence="2 3">
    <name type="scientific">Morchella conica CCBAS932</name>
    <dbReference type="NCBI Taxonomy" id="1392247"/>
    <lineage>
        <taxon>Eukaryota</taxon>
        <taxon>Fungi</taxon>
        <taxon>Dikarya</taxon>
        <taxon>Ascomycota</taxon>
        <taxon>Pezizomycotina</taxon>
        <taxon>Pezizomycetes</taxon>
        <taxon>Pezizales</taxon>
        <taxon>Morchellaceae</taxon>
        <taxon>Morchella</taxon>
    </lineage>
</organism>
<keyword evidence="3" id="KW-1185">Reference proteome</keyword>
<protein>
    <submittedName>
        <fullName evidence="2">Uncharacterized protein</fullName>
    </submittedName>
</protein>
<evidence type="ECO:0000256" key="1">
    <source>
        <dbReference type="SAM" id="MobiDB-lite"/>
    </source>
</evidence>
<feature type="region of interest" description="Disordered" evidence="1">
    <location>
        <begin position="139"/>
        <end position="160"/>
    </location>
</feature>